<dbReference type="OMA" id="CADFLGY"/>
<accession>A0A0D9QEE6</accession>
<gene>
    <name evidence="4" type="ORF">AK88_04938</name>
</gene>
<proteinExistence type="predicted"/>
<dbReference type="Proteomes" id="UP000054561">
    <property type="component" value="Unassembled WGS sequence"/>
</dbReference>
<evidence type="ECO:0000313" key="5">
    <source>
        <dbReference type="Proteomes" id="UP000054561"/>
    </source>
</evidence>
<dbReference type="Pfam" id="PF12887">
    <property type="entry name" value="SICA_alpha"/>
    <property type="match status" value="1"/>
</dbReference>
<evidence type="ECO:0000313" key="4">
    <source>
        <dbReference type="EMBL" id="KJP85435.1"/>
    </source>
</evidence>
<evidence type="ECO:0000259" key="3">
    <source>
        <dbReference type="Pfam" id="PF12887"/>
    </source>
</evidence>
<feature type="compositionally biased region" description="Low complexity" evidence="1">
    <location>
        <begin position="551"/>
        <end position="570"/>
    </location>
</feature>
<feature type="compositionally biased region" description="Low complexity" evidence="1">
    <location>
        <begin position="370"/>
        <end position="402"/>
    </location>
</feature>
<dbReference type="Pfam" id="PF12879">
    <property type="entry name" value="SICA_C"/>
    <property type="match status" value="1"/>
</dbReference>
<feature type="region of interest" description="Disordered" evidence="1">
    <location>
        <begin position="237"/>
        <end position="611"/>
    </location>
</feature>
<feature type="compositionally biased region" description="Low complexity" evidence="1">
    <location>
        <begin position="440"/>
        <end position="450"/>
    </location>
</feature>
<dbReference type="GeneID" id="24270252"/>
<feature type="compositionally biased region" description="Pro residues" evidence="1">
    <location>
        <begin position="403"/>
        <end position="414"/>
    </location>
</feature>
<feature type="compositionally biased region" description="Polar residues" evidence="1">
    <location>
        <begin position="590"/>
        <end position="602"/>
    </location>
</feature>
<evidence type="ECO:0008006" key="6">
    <source>
        <dbReference type="Google" id="ProtNLM"/>
    </source>
</evidence>
<evidence type="ECO:0000256" key="1">
    <source>
        <dbReference type="SAM" id="MobiDB-lite"/>
    </source>
</evidence>
<dbReference type="OrthoDB" id="375150at2759"/>
<dbReference type="InterPro" id="IPR024290">
    <property type="entry name" value="SICA_extracell_a"/>
</dbReference>
<protein>
    <recommendedName>
        <fullName evidence="6">Schizont-infected cell agglutination C-terminal domain-containing protein</fullName>
    </recommendedName>
</protein>
<feature type="compositionally biased region" description="Low complexity" evidence="1">
    <location>
        <begin position="286"/>
        <end position="298"/>
    </location>
</feature>
<reference evidence="4 5" key="1">
    <citation type="submission" date="2014-03" db="EMBL/GenBank/DDBJ databases">
        <title>The Genome Sequence of Plasmodium fragile nilgiri.</title>
        <authorList>
            <consortium name="The Broad Institute Genomics Platform"/>
            <consortium name="The Broad Institute Genome Sequencing Center for Infectious Disease"/>
            <person name="Neafsey D."/>
            <person name="Duraisingh M."/>
            <person name="Young S.K."/>
            <person name="Zeng Q."/>
            <person name="Gargeya S."/>
            <person name="Abouelleil A."/>
            <person name="Alvarado L."/>
            <person name="Chapman S.B."/>
            <person name="Gainer-Dewar J."/>
            <person name="Goldberg J."/>
            <person name="Griggs A."/>
            <person name="Gujja S."/>
            <person name="Hansen M."/>
            <person name="Howarth C."/>
            <person name="Imamovic A."/>
            <person name="Larimer J."/>
            <person name="Pearson M."/>
            <person name="Poon T.W."/>
            <person name="Priest M."/>
            <person name="Roberts A."/>
            <person name="Saif S."/>
            <person name="Shea T."/>
            <person name="Sykes S."/>
            <person name="Wortman J."/>
            <person name="Nusbaum C."/>
            <person name="Birren B."/>
        </authorList>
    </citation>
    <scope>NUCLEOTIDE SEQUENCE [LARGE SCALE GENOMIC DNA]</scope>
    <source>
        <strain evidence="5">nilgiri</strain>
    </source>
</reference>
<dbReference type="EMBL" id="KQ001726">
    <property type="protein sequence ID" value="KJP85435.1"/>
    <property type="molecule type" value="Genomic_DNA"/>
</dbReference>
<feature type="domain" description="Schizont-infected cell agglutination C-terminal" evidence="2">
    <location>
        <begin position="648"/>
        <end position="775"/>
    </location>
</feature>
<organism evidence="4 5">
    <name type="scientific">Plasmodium fragile</name>
    <dbReference type="NCBI Taxonomy" id="5857"/>
    <lineage>
        <taxon>Eukaryota</taxon>
        <taxon>Sar</taxon>
        <taxon>Alveolata</taxon>
        <taxon>Apicomplexa</taxon>
        <taxon>Aconoidasida</taxon>
        <taxon>Haemosporida</taxon>
        <taxon>Plasmodiidae</taxon>
        <taxon>Plasmodium</taxon>
        <taxon>Plasmodium (Plasmodium)</taxon>
    </lineage>
</organism>
<dbReference type="InterPro" id="IPR024288">
    <property type="entry name" value="SICA_C"/>
</dbReference>
<sequence>MAAALRNLLVDYIQQRNMHGQHQPYQKAIWDDIKQLFDDFTRTIQQPDDTFAKATCEAGEKEKKIQAKEMNMCRMVVSILLYMSHGDTHAELQKRAHEHDTELKACIRTIIGTVTIQHLLKRYCNADEVVQSAVSMVNMMDEDIGPGVVNNTGCPGLKVQGLAIGGKDVTSTIGQWILQGNILDGGTGHVDWNAGCGDATSTKKPLTSIESLSALQTIVVQHAQQLQVQARDITDSIQKTPNGAPDSKDNKGAATPSTDTSASDQSNKTGQDSSPKASGKEKASNGPQGTGTTPSGTSADTSNLGRADVTPGRKDGGSQPQAPASPVLPAAPPPPAPPPEPAPEEGKNGAQGDAAPAPPAGAELGRKGDAGPAGPQGETGAEGEAGPTGPQADPASGAAAGPVQPPRPAPPPGRPSGTEDQATTSPLPAAPQPPKKDDTTPVTAPAATSPGKATCPGSNGPSPGVSISCETTSDEVLGMTPEVTKLLAQDEKERAKAPISPNPSSETGPAVNVPEPQPAPKDPEPDKAQRPCSPDDFDLSSSFGGGTPTHCTKGASSTSSSDSTSSCSGTKSKEAVAGGGSTAGGPNAITGGTQDGHTSRSAQPAPFPFDPVNIFTQDIENVAGGFVPPVPAHGTVRSSNNNQGPGHYFAYLAKRRRTYRIVRDVPSPPLDEEILQHLQRGHLPPPDYGYTMIRDRQPGRLPAAPRRGQRPPRVHKRTIIELHLAVLHECEAAEWDTVQEHYWQIVVEEFAQELMRDEETKNNILGVSTADHGSPRTNVLSTVDPPTDFDGTNPCPPNDQDTNPWKCMEPIQLATGPCPPNEEDPDTWSCMEPIQLATEPCPPNEHDPWSCMETIQLAMDPCRPKEEDPDPWSCMETIQLAMDPCAPYDCASCSCMETMQLAKDPSASNADDRWNCMETIQLEEEQRRAHSDPWNEHATPNLHTYWIPWIDRKKHLVQQCTTQPWLLQLTLAWKQYLRDHMVADAASGEHRTAATMDSKKHAWKQWIAQQHRQMSVYREQEWFHHLLVHIQEETAPEKRAVPIAQKALELDNVMGTEDVLRVRDVPRTQLHKQPYMKKRATANIWILLLALVIEQCEVECRLQETELYVDDLLAQL</sequence>
<evidence type="ECO:0000259" key="2">
    <source>
        <dbReference type="Pfam" id="PF12879"/>
    </source>
</evidence>
<dbReference type="VEuPathDB" id="PlasmoDB:AK88_04938"/>
<dbReference type="AlphaFoldDB" id="A0A0D9QEE6"/>
<feature type="domain" description="Schizont-infected cell agglutination extracellular alpha" evidence="3">
    <location>
        <begin position="19"/>
        <end position="176"/>
    </location>
</feature>
<dbReference type="RefSeq" id="XP_012337965.1">
    <property type="nucleotide sequence ID" value="XM_012482542.1"/>
</dbReference>
<feature type="compositionally biased region" description="Pro residues" evidence="1">
    <location>
        <begin position="329"/>
        <end position="341"/>
    </location>
</feature>
<feature type="compositionally biased region" description="Polar residues" evidence="1">
    <location>
        <begin position="255"/>
        <end position="276"/>
    </location>
</feature>
<name>A0A0D9QEE6_PLAFR</name>
<keyword evidence="5" id="KW-1185">Reference proteome</keyword>